<name>A0A1Z4KPF8_ANAVA</name>
<gene>
    <name evidence="1" type="ORF">NIES23_36890</name>
</gene>
<sequence length="100" mass="11228">MDSSKLKPSVTSSPTLESLQAFIQEEVLTLLKSSKLAEIFKNYNISGEDAVKIQFSLDRNKITSRTANLIDTTNIVTQTNSDYCICWSEEKQDFVRCPCG</sequence>
<protein>
    <submittedName>
        <fullName evidence="1">Uncharacterized protein</fullName>
    </submittedName>
</protein>
<accession>A0A1Z4KPF8</accession>
<reference evidence="1 2" key="1">
    <citation type="submission" date="2017-06" db="EMBL/GenBank/DDBJ databases">
        <title>Genome sequencing of cyanobaciteial culture collection at National Institute for Environmental Studies (NIES).</title>
        <authorList>
            <person name="Hirose Y."/>
            <person name="Shimura Y."/>
            <person name="Fujisawa T."/>
            <person name="Nakamura Y."/>
            <person name="Kawachi M."/>
        </authorList>
    </citation>
    <scope>NUCLEOTIDE SEQUENCE [LARGE SCALE GENOMIC DNA]</scope>
    <source>
        <strain evidence="1 2">NIES-23</strain>
    </source>
</reference>
<evidence type="ECO:0000313" key="1">
    <source>
        <dbReference type="EMBL" id="BAY70879.1"/>
    </source>
</evidence>
<evidence type="ECO:0000313" key="2">
    <source>
        <dbReference type="Proteomes" id="UP000217507"/>
    </source>
</evidence>
<dbReference type="EMBL" id="AP018216">
    <property type="protein sequence ID" value="BAY70879.1"/>
    <property type="molecule type" value="Genomic_DNA"/>
</dbReference>
<dbReference type="AlphaFoldDB" id="A0A1Z4KPF8"/>
<proteinExistence type="predicted"/>
<dbReference type="Proteomes" id="UP000217507">
    <property type="component" value="Chromosome"/>
</dbReference>
<organism evidence="1 2">
    <name type="scientific">Trichormus variabilis NIES-23</name>
    <dbReference type="NCBI Taxonomy" id="1973479"/>
    <lineage>
        <taxon>Bacteria</taxon>
        <taxon>Bacillati</taxon>
        <taxon>Cyanobacteriota</taxon>
        <taxon>Cyanophyceae</taxon>
        <taxon>Nostocales</taxon>
        <taxon>Nostocaceae</taxon>
        <taxon>Trichormus</taxon>
    </lineage>
</organism>